<keyword evidence="3 6" id="KW-0812">Transmembrane</keyword>
<evidence type="ECO:0000256" key="2">
    <source>
        <dbReference type="ARBA" id="ARBA00022448"/>
    </source>
</evidence>
<evidence type="ECO:0000256" key="5">
    <source>
        <dbReference type="ARBA" id="ARBA00023136"/>
    </source>
</evidence>
<keyword evidence="2" id="KW-0813">Transport</keyword>
<proteinExistence type="predicted"/>
<keyword evidence="5 6" id="KW-0472">Membrane</keyword>
<evidence type="ECO:0000256" key="6">
    <source>
        <dbReference type="SAM" id="Phobius"/>
    </source>
</evidence>
<reference evidence="7 8" key="1">
    <citation type="journal article" date="2021" name="Nat. Commun.">
        <title>Genetic determinants of endophytism in the Arabidopsis root mycobiome.</title>
        <authorList>
            <person name="Mesny F."/>
            <person name="Miyauchi S."/>
            <person name="Thiergart T."/>
            <person name="Pickel B."/>
            <person name="Atanasova L."/>
            <person name="Karlsson M."/>
            <person name="Huettel B."/>
            <person name="Barry K.W."/>
            <person name="Haridas S."/>
            <person name="Chen C."/>
            <person name="Bauer D."/>
            <person name="Andreopoulos W."/>
            <person name="Pangilinan J."/>
            <person name="LaButti K."/>
            <person name="Riley R."/>
            <person name="Lipzen A."/>
            <person name="Clum A."/>
            <person name="Drula E."/>
            <person name="Henrissat B."/>
            <person name="Kohler A."/>
            <person name="Grigoriev I.V."/>
            <person name="Martin F.M."/>
            <person name="Hacquard S."/>
        </authorList>
    </citation>
    <scope>NUCLEOTIDE SEQUENCE [LARGE SCALE GENOMIC DNA]</scope>
    <source>
        <strain evidence="7 8">MPI-SDFR-AT-0080</strain>
    </source>
</reference>
<dbReference type="Proteomes" id="UP000774617">
    <property type="component" value="Unassembled WGS sequence"/>
</dbReference>
<accession>A0ABQ8GR93</accession>
<comment type="caution">
    <text evidence="7">The sequence shown here is derived from an EMBL/GenBank/DDBJ whole genome shotgun (WGS) entry which is preliminary data.</text>
</comment>
<feature type="transmembrane region" description="Helical" evidence="6">
    <location>
        <begin position="42"/>
        <end position="62"/>
    </location>
</feature>
<dbReference type="EMBL" id="JAGTJR010000003">
    <property type="protein sequence ID" value="KAH7062694.1"/>
    <property type="molecule type" value="Genomic_DNA"/>
</dbReference>
<dbReference type="PANTHER" id="PTHR43791">
    <property type="entry name" value="PERMEASE-RELATED"/>
    <property type="match status" value="1"/>
</dbReference>
<keyword evidence="8" id="KW-1185">Reference proteome</keyword>
<sequence length="120" mass="13191">MGLRSAIHFSATKLGSVFSGLIDAGVQYGLDGAHGMPARRGLFIIEGSITVFIALCALLILADWPSTTRSLSPTERAVAEWLVGRDAGQADEDDERWSYGFKLAFKDWHIYVFAAMFFCL</sequence>
<comment type="subcellular location">
    <subcellularLocation>
        <location evidence="1">Membrane</location>
        <topology evidence="1">Multi-pass membrane protein</topology>
    </subcellularLocation>
</comment>
<evidence type="ECO:0000256" key="3">
    <source>
        <dbReference type="ARBA" id="ARBA00022692"/>
    </source>
</evidence>
<evidence type="ECO:0000313" key="7">
    <source>
        <dbReference type="EMBL" id="KAH7062694.1"/>
    </source>
</evidence>
<evidence type="ECO:0000256" key="4">
    <source>
        <dbReference type="ARBA" id="ARBA00022989"/>
    </source>
</evidence>
<protein>
    <recommendedName>
        <fullName evidence="9">Major facilitator superfamily domain general substrate transporter</fullName>
    </recommendedName>
</protein>
<evidence type="ECO:0000256" key="1">
    <source>
        <dbReference type="ARBA" id="ARBA00004141"/>
    </source>
</evidence>
<keyword evidence="4 6" id="KW-1133">Transmembrane helix</keyword>
<name>A0ABQ8GR93_9PEZI</name>
<organism evidence="7 8">
    <name type="scientific">Macrophomina phaseolina</name>
    <dbReference type="NCBI Taxonomy" id="35725"/>
    <lineage>
        <taxon>Eukaryota</taxon>
        <taxon>Fungi</taxon>
        <taxon>Dikarya</taxon>
        <taxon>Ascomycota</taxon>
        <taxon>Pezizomycotina</taxon>
        <taxon>Dothideomycetes</taxon>
        <taxon>Dothideomycetes incertae sedis</taxon>
        <taxon>Botryosphaeriales</taxon>
        <taxon>Botryosphaeriaceae</taxon>
        <taxon>Macrophomina</taxon>
    </lineage>
</organism>
<dbReference type="SUPFAM" id="SSF103473">
    <property type="entry name" value="MFS general substrate transporter"/>
    <property type="match status" value="1"/>
</dbReference>
<dbReference type="InterPro" id="IPR036259">
    <property type="entry name" value="MFS_trans_sf"/>
</dbReference>
<gene>
    <name evidence="7" type="ORF">B0J12DRAFT_724676</name>
</gene>
<evidence type="ECO:0008006" key="9">
    <source>
        <dbReference type="Google" id="ProtNLM"/>
    </source>
</evidence>
<dbReference type="PANTHER" id="PTHR43791:SF92">
    <property type="entry name" value="AGL026WP"/>
    <property type="match status" value="1"/>
</dbReference>
<evidence type="ECO:0000313" key="8">
    <source>
        <dbReference type="Proteomes" id="UP000774617"/>
    </source>
</evidence>